<feature type="domain" description="Thiolase N-terminal" evidence="14">
    <location>
        <begin position="5"/>
        <end position="270"/>
    </location>
</feature>
<dbReference type="SUPFAM" id="SSF53901">
    <property type="entry name" value="Thiolase-like"/>
    <property type="match status" value="2"/>
</dbReference>
<dbReference type="InterPro" id="IPR020613">
    <property type="entry name" value="Thiolase_CS"/>
</dbReference>
<dbReference type="GO" id="GO:0005737">
    <property type="term" value="C:cytoplasm"/>
    <property type="evidence" value="ECO:0007669"/>
    <property type="project" value="UniProtKB-ARBA"/>
</dbReference>
<dbReference type="InterPro" id="IPR020617">
    <property type="entry name" value="Thiolase_C"/>
</dbReference>
<keyword evidence="10 13" id="KW-0012">Acyltransferase</keyword>
<dbReference type="NCBIfam" id="TIGR01930">
    <property type="entry name" value="AcCoA-C-Actrans"/>
    <property type="match status" value="1"/>
</dbReference>
<keyword evidence="5" id="KW-0583">PHB biosynthesis</keyword>
<dbReference type="GO" id="GO:0010124">
    <property type="term" value="P:phenylacetate catabolic process"/>
    <property type="evidence" value="ECO:0007669"/>
    <property type="project" value="TreeGrafter"/>
</dbReference>
<comment type="pathway">
    <text evidence="12">Metabolic intermediate biosynthesis; (R)-mevalonate biosynthesis; (R)-mevalonate from acetyl-CoA: step 1/3.</text>
</comment>
<keyword evidence="9" id="KW-0576">Peroxisome</keyword>
<evidence type="ECO:0000256" key="4">
    <source>
        <dbReference type="ARBA" id="ARBA00022679"/>
    </source>
</evidence>
<dbReference type="InterPro" id="IPR050215">
    <property type="entry name" value="Thiolase-like_sf_Thiolase"/>
</dbReference>
<dbReference type="PANTHER" id="PTHR43853:SF8">
    <property type="entry name" value="3-KETOACYL-COA THIOLASE, PEROXISOMAL"/>
    <property type="match status" value="1"/>
</dbReference>
<dbReference type="PROSITE" id="PS00737">
    <property type="entry name" value="THIOLASE_2"/>
    <property type="match status" value="1"/>
</dbReference>
<dbReference type="GO" id="GO:0003988">
    <property type="term" value="F:acetyl-CoA C-acyltransferase activity"/>
    <property type="evidence" value="ECO:0007669"/>
    <property type="project" value="UniProtKB-EC"/>
</dbReference>
<dbReference type="RefSeq" id="WP_034824410.1">
    <property type="nucleotide sequence ID" value="NZ_AWFA01000005.1"/>
</dbReference>
<evidence type="ECO:0000256" key="10">
    <source>
        <dbReference type="ARBA" id="ARBA00023315"/>
    </source>
</evidence>
<evidence type="ECO:0000313" key="16">
    <source>
        <dbReference type="EMBL" id="RAN35178.1"/>
    </source>
</evidence>
<keyword evidence="4 13" id="KW-0808">Transferase</keyword>
<protein>
    <recommendedName>
        <fullName evidence="11">acetyl-CoA C-acyltransferase</fullName>
        <ecNumber evidence="11">2.3.1.16</ecNumber>
    </recommendedName>
</protein>
<evidence type="ECO:0000256" key="1">
    <source>
        <dbReference type="ARBA" id="ARBA00004275"/>
    </source>
</evidence>
<reference evidence="16 17" key="1">
    <citation type="submission" date="2013-04" db="EMBL/GenBank/DDBJ databases">
        <title>Hyphomonas sp. T24B3 Genome Sequencing.</title>
        <authorList>
            <person name="Lai Q."/>
            <person name="Shao Z."/>
        </authorList>
    </citation>
    <scope>NUCLEOTIDE SEQUENCE [LARGE SCALE GENOMIC DNA]</scope>
    <source>
        <strain evidence="16 17">T24B3</strain>
    </source>
</reference>
<dbReference type="STRING" id="1280941.HY2_08295"/>
<evidence type="ECO:0000256" key="13">
    <source>
        <dbReference type="RuleBase" id="RU003557"/>
    </source>
</evidence>
<evidence type="ECO:0000256" key="2">
    <source>
        <dbReference type="ARBA" id="ARBA00005189"/>
    </source>
</evidence>
<dbReference type="PROSITE" id="PS00098">
    <property type="entry name" value="THIOLASE_1"/>
    <property type="match status" value="1"/>
</dbReference>
<keyword evidence="6" id="KW-0276">Fatty acid metabolism</keyword>
<dbReference type="Pfam" id="PF02803">
    <property type="entry name" value="Thiolase_C"/>
    <property type="match status" value="1"/>
</dbReference>
<name>A0A062U8C4_9PROT</name>
<dbReference type="Proteomes" id="UP000249123">
    <property type="component" value="Unassembled WGS sequence"/>
</dbReference>
<proteinExistence type="inferred from homology"/>
<comment type="similarity">
    <text evidence="3 13">Belongs to the thiolase-like superfamily. Thiolase family.</text>
</comment>
<evidence type="ECO:0000256" key="7">
    <source>
        <dbReference type="ARBA" id="ARBA00022946"/>
    </source>
</evidence>
<keyword evidence="7" id="KW-0809">Transit peptide</keyword>
<dbReference type="OrthoDB" id="7623727at2"/>
<dbReference type="EC" id="2.3.1.16" evidence="11"/>
<accession>A0A062U8C4</accession>
<dbReference type="eggNOG" id="COG0183">
    <property type="taxonomic scope" value="Bacteria"/>
</dbReference>
<evidence type="ECO:0000256" key="11">
    <source>
        <dbReference type="ARBA" id="ARBA00024073"/>
    </source>
</evidence>
<evidence type="ECO:0000256" key="9">
    <source>
        <dbReference type="ARBA" id="ARBA00023140"/>
    </source>
</evidence>
<dbReference type="GO" id="GO:0006635">
    <property type="term" value="P:fatty acid beta-oxidation"/>
    <property type="evidence" value="ECO:0007669"/>
    <property type="project" value="TreeGrafter"/>
</dbReference>
<evidence type="ECO:0000256" key="12">
    <source>
        <dbReference type="ARBA" id="ARBA00037924"/>
    </source>
</evidence>
<evidence type="ECO:0000256" key="5">
    <source>
        <dbReference type="ARBA" id="ARBA00022752"/>
    </source>
</evidence>
<keyword evidence="17" id="KW-1185">Reference proteome</keyword>
<dbReference type="PROSITE" id="PS00099">
    <property type="entry name" value="THIOLASE_3"/>
    <property type="match status" value="1"/>
</dbReference>
<evidence type="ECO:0000313" key="17">
    <source>
        <dbReference type="Proteomes" id="UP000249123"/>
    </source>
</evidence>
<sequence length="402" mass="42872">MREAVIVSYARTGMAKASRGSLNNTHGITMAGHAIKGAIDRAGIEAAEVEDVFLGSAQPEGATGHNVARNAALWAGCPSTTAGATINRFCSSGLQAIANAAHTVINEGAPVAIGGGVESLSLVSRSGHMNMYRYTEDELMKKWPAIWMTMIETAEIVADRYGVSREYQDEYSVESQKRTAAFQEKGYMAEEIVPLKTMMKLVNKETGEETLQEVICDRDECNRPGTTYESLAGLKPVFSGGMVVKQGKYVTAGNASQLSDGAAAVVVMEAKEAEKRGLKPLGRFVGFNVAGCDPDEMGIGPVFAVPRLLERHGLKVDDIDLWELNEAFASQCLYSRDRLGIDPAKYNVNGGSISIGHPFGMTGARCTGSILMEGQRRGAKYGVVTMCIGGGMGAAGLFEIFS</sequence>
<dbReference type="InterPro" id="IPR020610">
    <property type="entry name" value="Thiolase_AS"/>
</dbReference>
<evidence type="ECO:0000256" key="3">
    <source>
        <dbReference type="ARBA" id="ARBA00010982"/>
    </source>
</evidence>
<dbReference type="InterPro" id="IPR020616">
    <property type="entry name" value="Thiolase_N"/>
</dbReference>
<gene>
    <name evidence="16" type="ORF">HY3_08900</name>
</gene>
<dbReference type="PANTHER" id="PTHR43853">
    <property type="entry name" value="3-KETOACYL-COA THIOLASE, PEROXISOMAL"/>
    <property type="match status" value="1"/>
</dbReference>
<dbReference type="GO" id="GO:0042619">
    <property type="term" value="P:poly-hydroxybutyrate biosynthetic process"/>
    <property type="evidence" value="ECO:0007669"/>
    <property type="project" value="UniProtKB-KW"/>
</dbReference>
<dbReference type="Gene3D" id="3.40.47.10">
    <property type="match status" value="1"/>
</dbReference>
<evidence type="ECO:0000259" key="14">
    <source>
        <dbReference type="Pfam" id="PF00108"/>
    </source>
</evidence>
<comment type="subcellular location">
    <subcellularLocation>
        <location evidence="1">Peroxisome</location>
    </subcellularLocation>
</comment>
<dbReference type="InterPro" id="IPR020615">
    <property type="entry name" value="Thiolase_acyl_enz_int_AS"/>
</dbReference>
<comment type="caution">
    <text evidence="16">The sequence shown here is derived from an EMBL/GenBank/DDBJ whole genome shotgun (WGS) entry which is preliminary data.</text>
</comment>
<keyword evidence="8" id="KW-0443">Lipid metabolism</keyword>
<feature type="domain" description="Thiolase C-terminal" evidence="15">
    <location>
        <begin position="278"/>
        <end position="399"/>
    </location>
</feature>
<accession>A0A328K2A7</accession>
<evidence type="ECO:0000256" key="8">
    <source>
        <dbReference type="ARBA" id="ARBA00023098"/>
    </source>
</evidence>
<dbReference type="EMBL" id="AWFB01000006">
    <property type="protein sequence ID" value="RAN35178.1"/>
    <property type="molecule type" value="Genomic_DNA"/>
</dbReference>
<evidence type="ECO:0000259" key="15">
    <source>
        <dbReference type="Pfam" id="PF02803"/>
    </source>
</evidence>
<dbReference type="AlphaFoldDB" id="A0A062U8C4"/>
<organism evidence="16 17">
    <name type="scientific">Hyphomonas pacifica</name>
    <dbReference type="NCBI Taxonomy" id="1280941"/>
    <lineage>
        <taxon>Bacteria</taxon>
        <taxon>Pseudomonadati</taxon>
        <taxon>Pseudomonadota</taxon>
        <taxon>Alphaproteobacteria</taxon>
        <taxon>Hyphomonadales</taxon>
        <taxon>Hyphomonadaceae</taxon>
        <taxon>Hyphomonas</taxon>
    </lineage>
</organism>
<dbReference type="InterPro" id="IPR002155">
    <property type="entry name" value="Thiolase"/>
</dbReference>
<dbReference type="Pfam" id="PF00108">
    <property type="entry name" value="Thiolase_N"/>
    <property type="match status" value="1"/>
</dbReference>
<dbReference type="InterPro" id="IPR016039">
    <property type="entry name" value="Thiolase-like"/>
</dbReference>
<dbReference type="CDD" id="cd00751">
    <property type="entry name" value="thiolase"/>
    <property type="match status" value="1"/>
</dbReference>
<comment type="pathway">
    <text evidence="2">Lipid metabolism.</text>
</comment>
<dbReference type="PIRSF" id="PIRSF000429">
    <property type="entry name" value="Ac-CoA_Ac_transf"/>
    <property type="match status" value="1"/>
</dbReference>
<dbReference type="FunFam" id="3.40.47.10:FF:000010">
    <property type="entry name" value="Acetyl-CoA acetyltransferase (Thiolase)"/>
    <property type="match status" value="1"/>
</dbReference>
<evidence type="ECO:0000256" key="6">
    <source>
        <dbReference type="ARBA" id="ARBA00022832"/>
    </source>
</evidence>